<gene>
    <name evidence="2" type="ORF">MUN79_04260</name>
</gene>
<name>A0A8T9Q9U0_9BACT</name>
<reference evidence="2" key="1">
    <citation type="submission" date="2022-04" db="EMBL/GenBank/DDBJ databases">
        <title>Hymenobacter sp. isolated from the air.</title>
        <authorList>
            <person name="Won M."/>
            <person name="Lee C.-M."/>
            <person name="Woen H.-Y."/>
            <person name="Kwon S.-W."/>
        </authorList>
    </citation>
    <scope>NUCLEOTIDE SEQUENCE</scope>
    <source>
        <strain evidence="2">5116S-3</strain>
    </source>
</reference>
<evidence type="ECO:0000313" key="2">
    <source>
        <dbReference type="EMBL" id="UOQ73191.1"/>
    </source>
</evidence>
<dbReference type="RefSeq" id="WP_244676545.1">
    <property type="nucleotide sequence ID" value="NZ_CP095046.1"/>
</dbReference>
<dbReference type="AlphaFoldDB" id="A0A8T9Q9U0"/>
<organism evidence="2 3">
    <name type="scientific">Hymenobacter cellulosilyticus</name>
    <dbReference type="NCBI Taxonomy" id="2932248"/>
    <lineage>
        <taxon>Bacteria</taxon>
        <taxon>Pseudomonadati</taxon>
        <taxon>Bacteroidota</taxon>
        <taxon>Cytophagia</taxon>
        <taxon>Cytophagales</taxon>
        <taxon>Hymenobacteraceae</taxon>
        <taxon>Hymenobacter</taxon>
    </lineage>
</organism>
<keyword evidence="3" id="KW-1185">Reference proteome</keyword>
<protein>
    <submittedName>
        <fullName evidence="2">Uncharacterized protein</fullName>
    </submittedName>
</protein>
<feature type="region of interest" description="Disordered" evidence="1">
    <location>
        <begin position="1"/>
        <end position="22"/>
    </location>
</feature>
<evidence type="ECO:0000313" key="3">
    <source>
        <dbReference type="Proteomes" id="UP000831796"/>
    </source>
</evidence>
<dbReference type="KEGG" id="hcu:MUN79_04260"/>
<dbReference type="Proteomes" id="UP000831796">
    <property type="component" value="Chromosome"/>
</dbReference>
<evidence type="ECO:0000256" key="1">
    <source>
        <dbReference type="SAM" id="MobiDB-lite"/>
    </source>
</evidence>
<dbReference type="EMBL" id="CP095046">
    <property type="protein sequence ID" value="UOQ73191.1"/>
    <property type="molecule type" value="Genomic_DNA"/>
</dbReference>
<sequence length="231" mass="25379">MSSNPIESAATPAKPAKPANRAGQLPTSAIALAEVATNAAKAWQSSELPALLWLTKADFAAQAAAFANSRDAADAAGDARTPQAKRLKTLDKLLDKSLTYVKGYLAEANDDKTAYYGEFGIEKMGKNYRLPTARPERVKSLDKLLKALKAHKFDKNKYGTAHWEPLVAEYKELVKDSTHASGQRSGKVSSKDQGEEQVRKALRALIHHIKAQFPDTFEAKLREFGFQKESY</sequence>
<feature type="compositionally biased region" description="Low complexity" evidence="1">
    <location>
        <begin position="9"/>
        <end position="19"/>
    </location>
</feature>
<accession>A0A8T9Q9U0</accession>
<proteinExistence type="predicted"/>